<keyword evidence="1" id="KW-0805">Transcription regulation</keyword>
<dbReference type="SUPFAM" id="SSF55781">
    <property type="entry name" value="GAF domain-like"/>
    <property type="match status" value="1"/>
</dbReference>
<dbReference type="PANTHER" id="PTHR30136:SF24">
    <property type="entry name" value="HTH-TYPE TRANSCRIPTIONAL REPRESSOR ALLR"/>
    <property type="match status" value="1"/>
</dbReference>
<dbReference type="EMBL" id="CP000724">
    <property type="protein sequence ID" value="ABR46727.1"/>
    <property type="molecule type" value="Genomic_DNA"/>
</dbReference>
<dbReference type="InterPro" id="IPR029016">
    <property type="entry name" value="GAF-like_dom_sf"/>
</dbReference>
<dbReference type="InterPro" id="IPR005471">
    <property type="entry name" value="Tscrpt_reg_IclR_N"/>
</dbReference>
<dbReference type="InterPro" id="IPR014757">
    <property type="entry name" value="Tscrpt_reg_IclR_C"/>
</dbReference>
<evidence type="ECO:0000256" key="1">
    <source>
        <dbReference type="ARBA" id="ARBA00023015"/>
    </source>
</evidence>
<sequence length="261" mass="29524">MSQEEHRSTARVLDILKLLAFSDKGYSLTEISKLIGAPKSSLFPIVQTLHKRNFIALDQSSSKYTIGLNSFIVGSSYIEHLDIVSYIREEMKTIVASCSETCQLGILHKNEVLYIAKVDSSQPIRLISYVGKKIPAYATALGKALLSQFTDEEVQILYPEALVPYTENTIVNIKELIHQLQAVRKTKIAYEKEEVAEHIQCIAVPLEKSNQIIAAISISIPIFRVNKEKLLEIEKQLLKSKERIEQLLDNINFDPDKFFSV</sequence>
<dbReference type="SUPFAM" id="SSF46785">
    <property type="entry name" value="Winged helix' DNA-binding domain"/>
    <property type="match status" value="1"/>
</dbReference>
<feature type="domain" description="IclR-ED" evidence="5">
    <location>
        <begin position="69"/>
        <end position="250"/>
    </location>
</feature>
<evidence type="ECO:0000259" key="5">
    <source>
        <dbReference type="PROSITE" id="PS51078"/>
    </source>
</evidence>
<dbReference type="InterPro" id="IPR036388">
    <property type="entry name" value="WH-like_DNA-bd_sf"/>
</dbReference>
<dbReference type="AlphaFoldDB" id="A6TKK9"/>
<feature type="domain" description="HTH iclR-type" evidence="4">
    <location>
        <begin position="6"/>
        <end position="68"/>
    </location>
</feature>
<dbReference type="HOGENOM" id="CLU_062618_6_3_9"/>
<keyword evidence="7" id="KW-1185">Reference proteome</keyword>
<dbReference type="Pfam" id="PF09339">
    <property type="entry name" value="HTH_IclR"/>
    <property type="match status" value="1"/>
</dbReference>
<gene>
    <name evidence="6" type="ordered locus">Amet_0500</name>
</gene>
<evidence type="ECO:0000313" key="6">
    <source>
        <dbReference type="EMBL" id="ABR46727.1"/>
    </source>
</evidence>
<protein>
    <submittedName>
        <fullName evidence="6">Transcriptional regulator IclR-like protein</fullName>
    </submittedName>
</protein>
<dbReference type="GO" id="GO:0003677">
    <property type="term" value="F:DNA binding"/>
    <property type="evidence" value="ECO:0007669"/>
    <property type="project" value="UniProtKB-KW"/>
</dbReference>
<dbReference type="STRING" id="293826.Amet_0500"/>
<dbReference type="KEGG" id="amt:Amet_0500"/>
<dbReference type="InterPro" id="IPR050707">
    <property type="entry name" value="HTH_MetabolicPath_Reg"/>
</dbReference>
<reference evidence="7" key="1">
    <citation type="journal article" date="2016" name="Genome Announc.">
        <title>Complete genome sequence of Alkaliphilus metalliredigens strain QYMF, an alkaliphilic and metal-reducing bacterium isolated from borax-contaminated leachate ponds.</title>
        <authorList>
            <person name="Hwang C."/>
            <person name="Copeland A."/>
            <person name="Lucas S."/>
            <person name="Lapidus A."/>
            <person name="Barry K."/>
            <person name="Detter J.C."/>
            <person name="Glavina Del Rio T."/>
            <person name="Hammon N."/>
            <person name="Israni S."/>
            <person name="Dalin E."/>
            <person name="Tice H."/>
            <person name="Pitluck S."/>
            <person name="Chertkov O."/>
            <person name="Brettin T."/>
            <person name="Bruce D."/>
            <person name="Han C."/>
            <person name="Schmutz J."/>
            <person name="Larimer F."/>
            <person name="Land M.L."/>
            <person name="Hauser L."/>
            <person name="Kyrpides N."/>
            <person name="Mikhailova N."/>
            <person name="Ye Q."/>
            <person name="Zhou J."/>
            <person name="Richardson P."/>
            <person name="Fields M.W."/>
        </authorList>
    </citation>
    <scope>NUCLEOTIDE SEQUENCE [LARGE SCALE GENOMIC DNA]</scope>
    <source>
        <strain evidence="7">QYMF</strain>
    </source>
</reference>
<evidence type="ECO:0000259" key="4">
    <source>
        <dbReference type="PROSITE" id="PS51077"/>
    </source>
</evidence>
<dbReference type="PROSITE" id="PS51077">
    <property type="entry name" value="HTH_ICLR"/>
    <property type="match status" value="1"/>
</dbReference>
<keyword evidence="2" id="KW-0238">DNA-binding</keyword>
<proteinExistence type="predicted"/>
<dbReference type="Pfam" id="PF01614">
    <property type="entry name" value="IclR_C"/>
    <property type="match status" value="1"/>
</dbReference>
<dbReference type="Gene3D" id="3.30.450.40">
    <property type="match status" value="1"/>
</dbReference>
<dbReference type="Proteomes" id="UP000001572">
    <property type="component" value="Chromosome"/>
</dbReference>
<dbReference type="GO" id="GO:0045892">
    <property type="term" value="P:negative regulation of DNA-templated transcription"/>
    <property type="evidence" value="ECO:0007669"/>
    <property type="project" value="TreeGrafter"/>
</dbReference>
<dbReference type="PROSITE" id="PS51078">
    <property type="entry name" value="ICLR_ED"/>
    <property type="match status" value="1"/>
</dbReference>
<dbReference type="OrthoDB" id="9791752at2"/>
<dbReference type="InterPro" id="IPR036390">
    <property type="entry name" value="WH_DNA-bd_sf"/>
</dbReference>
<evidence type="ECO:0000256" key="3">
    <source>
        <dbReference type="ARBA" id="ARBA00023163"/>
    </source>
</evidence>
<evidence type="ECO:0000256" key="2">
    <source>
        <dbReference type="ARBA" id="ARBA00023125"/>
    </source>
</evidence>
<name>A6TKK9_ALKMQ</name>
<accession>A6TKK9</accession>
<dbReference type="PANTHER" id="PTHR30136">
    <property type="entry name" value="HELIX-TURN-HELIX TRANSCRIPTIONAL REGULATOR, ICLR FAMILY"/>
    <property type="match status" value="1"/>
</dbReference>
<dbReference type="eggNOG" id="COG1414">
    <property type="taxonomic scope" value="Bacteria"/>
</dbReference>
<dbReference type="Gene3D" id="1.10.10.10">
    <property type="entry name" value="Winged helix-like DNA-binding domain superfamily/Winged helix DNA-binding domain"/>
    <property type="match status" value="1"/>
</dbReference>
<organism evidence="6 7">
    <name type="scientific">Alkaliphilus metalliredigens (strain QYMF)</name>
    <dbReference type="NCBI Taxonomy" id="293826"/>
    <lineage>
        <taxon>Bacteria</taxon>
        <taxon>Bacillati</taxon>
        <taxon>Bacillota</taxon>
        <taxon>Clostridia</taxon>
        <taxon>Peptostreptococcales</taxon>
        <taxon>Natronincolaceae</taxon>
        <taxon>Alkaliphilus</taxon>
    </lineage>
</organism>
<dbReference type="SMART" id="SM00346">
    <property type="entry name" value="HTH_ICLR"/>
    <property type="match status" value="1"/>
</dbReference>
<dbReference type="RefSeq" id="WP_011971635.1">
    <property type="nucleotide sequence ID" value="NC_009633.1"/>
</dbReference>
<dbReference type="GO" id="GO:0003700">
    <property type="term" value="F:DNA-binding transcription factor activity"/>
    <property type="evidence" value="ECO:0007669"/>
    <property type="project" value="TreeGrafter"/>
</dbReference>
<evidence type="ECO:0000313" key="7">
    <source>
        <dbReference type="Proteomes" id="UP000001572"/>
    </source>
</evidence>
<keyword evidence="3" id="KW-0804">Transcription</keyword>